<dbReference type="PANTHER" id="PTHR42085">
    <property type="entry name" value="F-BOX DOMAIN-CONTAINING PROTEIN"/>
    <property type="match status" value="1"/>
</dbReference>
<evidence type="ECO:0000313" key="2">
    <source>
        <dbReference type="EMBL" id="TKA27961.1"/>
    </source>
</evidence>
<reference evidence="2 3" key="1">
    <citation type="submission" date="2017-03" db="EMBL/GenBank/DDBJ databases">
        <title>Genomes of endolithic fungi from Antarctica.</title>
        <authorList>
            <person name="Coleine C."/>
            <person name="Masonjones S."/>
            <person name="Stajich J.E."/>
        </authorList>
    </citation>
    <scope>NUCLEOTIDE SEQUENCE [LARGE SCALE GENOMIC DNA]</scope>
    <source>
        <strain evidence="2 3">CCFEE 6315</strain>
    </source>
</reference>
<evidence type="ECO:0000256" key="1">
    <source>
        <dbReference type="SAM" id="MobiDB-lite"/>
    </source>
</evidence>
<dbReference type="Proteomes" id="UP000308549">
    <property type="component" value="Unassembled WGS sequence"/>
</dbReference>
<comment type="caution">
    <text evidence="2">The sequence shown here is derived from an EMBL/GenBank/DDBJ whole genome shotgun (WGS) entry which is preliminary data.</text>
</comment>
<dbReference type="OrthoDB" id="62952at2759"/>
<dbReference type="PANTHER" id="PTHR42085:SF1">
    <property type="entry name" value="F-BOX DOMAIN-CONTAINING PROTEIN"/>
    <property type="match status" value="1"/>
</dbReference>
<sequence length="200" mass="22221">MTSGPASQRDFLPALLRLPRELRDEIYTHLFPPMSASITTPAPHPSSNNSIPIGTQPPSTRVNTQLRHETLPLFYHNTTFQLALTGPIELMVVKAWLRSIGDGNVWCLRRVVMSGWVRVPFGHMVSRRWVELLLDLRDGGVEEVVRKDGDGVKHPRVGAIVERVRAGLKRLEVGGDQGVGVDVKGLCELMEVFYGACVAY</sequence>
<dbReference type="InterPro" id="IPR038883">
    <property type="entry name" value="AN11006-like"/>
</dbReference>
<keyword evidence="3" id="KW-1185">Reference proteome</keyword>
<proteinExistence type="predicted"/>
<gene>
    <name evidence="2" type="ORF">B0A50_04027</name>
</gene>
<dbReference type="AlphaFoldDB" id="A0A4U0TZE5"/>
<evidence type="ECO:0000313" key="3">
    <source>
        <dbReference type="Proteomes" id="UP000308549"/>
    </source>
</evidence>
<name>A0A4U0TZE5_9PEZI</name>
<protein>
    <submittedName>
        <fullName evidence="2">Uncharacterized protein</fullName>
    </submittedName>
</protein>
<organism evidence="2 3">
    <name type="scientific">Salinomyces thailandicus</name>
    <dbReference type="NCBI Taxonomy" id="706561"/>
    <lineage>
        <taxon>Eukaryota</taxon>
        <taxon>Fungi</taxon>
        <taxon>Dikarya</taxon>
        <taxon>Ascomycota</taxon>
        <taxon>Pezizomycotina</taxon>
        <taxon>Dothideomycetes</taxon>
        <taxon>Dothideomycetidae</taxon>
        <taxon>Mycosphaerellales</taxon>
        <taxon>Teratosphaeriaceae</taxon>
        <taxon>Salinomyces</taxon>
    </lineage>
</organism>
<accession>A0A4U0TZE5</accession>
<feature type="region of interest" description="Disordered" evidence="1">
    <location>
        <begin position="38"/>
        <end position="61"/>
    </location>
</feature>
<dbReference type="EMBL" id="NAJL01000020">
    <property type="protein sequence ID" value="TKA27961.1"/>
    <property type="molecule type" value="Genomic_DNA"/>
</dbReference>